<keyword evidence="1" id="KW-1133">Transmembrane helix</keyword>
<name>H2XJG2_CIOIN</name>
<keyword evidence="1" id="KW-0472">Membrane</keyword>
<keyword evidence="3" id="KW-1185">Reference proteome</keyword>
<dbReference type="Ensembl" id="ENSCINT00000030890.1">
    <property type="protein sequence ID" value="ENSCINP00000029794.1"/>
    <property type="gene ID" value="ENSCING00000018509.1"/>
</dbReference>
<sequence length="41" mass="5101">MKLIMFLKCFYFCYSLLALYTINYICIQLFIHKHLVFTKYL</sequence>
<proteinExistence type="predicted"/>
<feature type="transmembrane region" description="Helical" evidence="1">
    <location>
        <begin position="12"/>
        <end position="31"/>
    </location>
</feature>
<evidence type="ECO:0000256" key="1">
    <source>
        <dbReference type="SAM" id="Phobius"/>
    </source>
</evidence>
<reference evidence="2" key="2">
    <citation type="journal article" date="2008" name="Genome Biol.">
        <title>Improved genome assembly and evidence-based global gene model set for the chordate Ciona intestinalis: new insight into intron and operon populations.</title>
        <authorList>
            <person name="Satou Y."/>
            <person name="Mineta K."/>
            <person name="Ogasawara M."/>
            <person name="Sasakura Y."/>
            <person name="Shoguchi E."/>
            <person name="Ueno K."/>
            <person name="Yamada L."/>
            <person name="Matsumoto J."/>
            <person name="Wasserscheid J."/>
            <person name="Dewar K."/>
            <person name="Wiley G.B."/>
            <person name="Macmil S.L."/>
            <person name="Roe B.A."/>
            <person name="Zeller R.W."/>
            <person name="Hastings K.E."/>
            <person name="Lemaire P."/>
            <person name="Lindquist E."/>
            <person name="Endo T."/>
            <person name="Hotta K."/>
            <person name="Inaba K."/>
        </authorList>
    </citation>
    <scope>NUCLEOTIDE SEQUENCE [LARGE SCALE GENOMIC DNA]</scope>
    <source>
        <strain evidence="2">wild type</strain>
    </source>
</reference>
<accession>H2XJG2</accession>
<dbReference type="Proteomes" id="UP000008144">
    <property type="component" value="Chromosome 1"/>
</dbReference>
<evidence type="ECO:0000313" key="2">
    <source>
        <dbReference type="Ensembl" id="ENSCINP00000029794.1"/>
    </source>
</evidence>
<organism evidence="2 3">
    <name type="scientific">Ciona intestinalis</name>
    <name type="common">Transparent sea squirt</name>
    <name type="synonym">Ascidia intestinalis</name>
    <dbReference type="NCBI Taxonomy" id="7719"/>
    <lineage>
        <taxon>Eukaryota</taxon>
        <taxon>Metazoa</taxon>
        <taxon>Chordata</taxon>
        <taxon>Tunicata</taxon>
        <taxon>Ascidiacea</taxon>
        <taxon>Phlebobranchia</taxon>
        <taxon>Cionidae</taxon>
        <taxon>Ciona</taxon>
    </lineage>
</organism>
<reference evidence="3" key="1">
    <citation type="journal article" date="2002" name="Science">
        <title>The draft genome of Ciona intestinalis: insights into chordate and vertebrate origins.</title>
        <authorList>
            <person name="Dehal P."/>
            <person name="Satou Y."/>
            <person name="Campbell R.K."/>
            <person name="Chapman J."/>
            <person name="Degnan B."/>
            <person name="De Tomaso A."/>
            <person name="Davidson B."/>
            <person name="Di Gregorio A."/>
            <person name="Gelpke M."/>
            <person name="Goodstein D.M."/>
            <person name="Harafuji N."/>
            <person name="Hastings K.E."/>
            <person name="Ho I."/>
            <person name="Hotta K."/>
            <person name="Huang W."/>
            <person name="Kawashima T."/>
            <person name="Lemaire P."/>
            <person name="Martinez D."/>
            <person name="Meinertzhagen I.A."/>
            <person name="Necula S."/>
            <person name="Nonaka M."/>
            <person name="Putnam N."/>
            <person name="Rash S."/>
            <person name="Saiga H."/>
            <person name="Satake M."/>
            <person name="Terry A."/>
            <person name="Yamada L."/>
            <person name="Wang H.G."/>
            <person name="Awazu S."/>
            <person name="Azumi K."/>
            <person name="Boore J."/>
            <person name="Branno M."/>
            <person name="Chin-Bow S."/>
            <person name="DeSantis R."/>
            <person name="Doyle S."/>
            <person name="Francino P."/>
            <person name="Keys D.N."/>
            <person name="Haga S."/>
            <person name="Hayashi H."/>
            <person name="Hino K."/>
            <person name="Imai K.S."/>
            <person name="Inaba K."/>
            <person name="Kano S."/>
            <person name="Kobayashi K."/>
            <person name="Kobayashi M."/>
            <person name="Lee B.I."/>
            <person name="Makabe K.W."/>
            <person name="Manohar C."/>
            <person name="Matassi G."/>
            <person name="Medina M."/>
            <person name="Mochizuki Y."/>
            <person name="Mount S."/>
            <person name="Morishita T."/>
            <person name="Miura S."/>
            <person name="Nakayama A."/>
            <person name="Nishizaka S."/>
            <person name="Nomoto H."/>
            <person name="Ohta F."/>
            <person name="Oishi K."/>
            <person name="Rigoutsos I."/>
            <person name="Sano M."/>
            <person name="Sasaki A."/>
            <person name="Sasakura Y."/>
            <person name="Shoguchi E."/>
            <person name="Shin-i T."/>
            <person name="Spagnuolo A."/>
            <person name="Stainier D."/>
            <person name="Suzuki M.M."/>
            <person name="Tassy O."/>
            <person name="Takatori N."/>
            <person name="Tokuoka M."/>
            <person name="Yagi K."/>
            <person name="Yoshizaki F."/>
            <person name="Wada S."/>
            <person name="Zhang C."/>
            <person name="Hyatt P.D."/>
            <person name="Larimer F."/>
            <person name="Detter C."/>
            <person name="Doggett N."/>
            <person name="Glavina T."/>
            <person name="Hawkins T."/>
            <person name="Richardson P."/>
            <person name="Lucas S."/>
            <person name="Kohara Y."/>
            <person name="Levine M."/>
            <person name="Satoh N."/>
            <person name="Rokhsar D.S."/>
        </authorList>
    </citation>
    <scope>NUCLEOTIDE SEQUENCE [LARGE SCALE GENOMIC DNA]</scope>
</reference>
<evidence type="ECO:0000313" key="3">
    <source>
        <dbReference type="Proteomes" id="UP000008144"/>
    </source>
</evidence>
<reference evidence="2" key="4">
    <citation type="submission" date="2025-09" db="UniProtKB">
        <authorList>
            <consortium name="Ensembl"/>
        </authorList>
    </citation>
    <scope>IDENTIFICATION</scope>
</reference>
<protein>
    <submittedName>
        <fullName evidence="2">Uncharacterized protein</fullName>
    </submittedName>
</protein>
<dbReference type="EMBL" id="EAAA01000284">
    <property type="status" value="NOT_ANNOTATED_CDS"/>
    <property type="molecule type" value="Genomic_DNA"/>
</dbReference>
<dbReference type="AlphaFoldDB" id="H2XJG2"/>
<keyword evidence="1" id="KW-0812">Transmembrane</keyword>
<dbReference type="HOGENOM" id="CLU_3279185_0_0_1"/>
<dbReference type="InParanoid" id="H2XJG2"/>
<reference evidence="2" key="3">
    <citation type="submission" date="2025-08" db="UniProtKB">
        <authorList>
            <consortium name="Ensembl"/>
        </authorList>
    </citation>
    <scope>IDENTIFICATION</scope>
</reference>